<organism evidence="1 2">
    <name type="scientific">Vibrio campbellii (strain ATCC BAA-1116)</name>
    <dbReference type="NCBI Taxonomy" id="2902295"/>
    <lineage>
        <taxon>Bacteria</taxon>
        <taxon>Pseudomonadati</taxon>
        <taxon>Pseudomonadota</taxon>
        <taxon>Gammaproteobacteria</taxon>
        <taxon>Vibrionales</taxon>
        <taxon>Vibrionaceae</taxon>
        <taxon>Vibrio</taxon>
    </lineage>
</organism>
<dbReference type="Proteomes" id="UP000008152">
    <property type="component" value="Chromosome I"/>
</dbReference>
<accession>A7MVL9</accession>
<evidence type="ECO:0000313" key="2">
    <source>
        <dbReference type="Proteomes" id="UP000008152"/>
    </source>
</evidence>
<evidence type="ECO:0000313" key="1">
    <source>
        <dbReference type="EMBL" id="ABU71012.1"/>
    </source>
</evidence>
<dbReference type="KEGG" id="vha:VIBHAR_02047"/>
<name>A7MVL9_VIBC1</name>
<dbReference type="EMBL" id="CP000789">
    <property type="protein sequence ID" value="ABU71012.1"/>
    <property type="molecule type" value="Genomic_DNA"/>
</dbReference>
<reference evidence="1 2" key="1">
    <citation type="submission" date="2007-08" db="EMBL/GenBank/DDBJ databases">
        <authorList>
            <consortium name="The Vibrio harveyi Genome Sequencing Project"/>
            <person name="Bassler B."/>
            <person name="Clifton S.W."/>
            <person name="Fulton L."/>
            <person name="Delehaunty K."/>
            <person name="Fronick C."/>
            <person name="Harrison M."/>
            <person name="Markivic C."/>
            <person name="Fulton R."/>
            <person name="Tin-Wollam A.-M."/>
            <person name="Shah N."/>
            <person name="Pepin K."/>
            <person name="Nash W."/>
            <person name="Thiruvilangam P."/>
            <person name="Bhonagiri V."/>
            <person name="Waters C."/>
            <person name="Tu K.C."/>
            <person name="Irgon J."/>
            <person name="Wilson R.K."/>
        </authorList>
    </citation>
    <scope>NUCLEOTIDE SEQUENCE [LARGE SCALE GENOMIC DNA]</scope>
    <source>
        <strain evidence="2">ATCC BAA-1116 / BB120</strain>
    </source>
</reference>
<protein>
    <submittedName>
        <fullName evidence="1">Uncharacterized protein</fullName>
    </submittedName>
</protein>
<gene>
    <name evidence="1" type="ordered locus">VIBHAR_02047</name>
</gene>
<proteinExistence type="predicted"/>
<dbReference type="AlphaFoldDB" id="A7MVL9"/>
<sequence length="41" mass="4561">MDKSSPFVVGTTSGELDTFEPEKIVKPTTITPDSNTNEYRK</sequence>